<dbReference type="Pfam" id="PF00497">
    <property type="entry name" value="SBP_bac_3"/>
    <property type="match status" value="1"/>
</dbReference>
<dbReference type="EMBL" id="JABBCP010000007">
    <property type="protein sequence ID" value="NMF56316.1"/>
    <property type="molecule type" value="Genomic_DNA"/>
</dbReference>
<evidence type="ECO:0000313" key="6">
    <source>
        <dbReference type="Proteomes" id="UP000546970"/>
    </source>
</evidence>
<dbReference type="PANTHER" id="PTHR35936:SF17">
    <property type="entry name" value="ARGININE-BINDING EXTRACELLULAR PROTEIN ARTP"/>
    <property type="match status" value="1"/>
</dbReference>
<accession>A0A7X9UD45</accession>
<feature type="domain" description="Solute-binding protein family 3/N-terminal" evidence="4">
    <location>
        <begin position="56"/>
        <end position="272"/>
    </location>
</feature>
<dbReference type="InterPro" id="IPR001638">
    <property type="entry name" value="Solute-binding_3/MltF_N"/>
</dbReference>
<feature type="region of interest" description="Disordered" evidence="2">
    <location>
        <begin position="288"/>
        <end position="328"/>
    </location>
</feature>
<gene>
    <name evidence="5" type="ORF">HF320_08275</name>
</gene>
<dbReference type="PROSITE" id="PS51257">
    <property type="entry name" value="PROKAR_LIPOPROTEIN"/>
    <property type="match status" value="1"/>
</dbReference>
<evidence type="ECO:0000256" key="2">
    <source>
        <dbReference type="SAM" id="MobiDB-lite"/>
    </source>
</evidence>
<organism evidence="5 6">
    <name type="scientific">Collinsella acetigenes</name>
    <dbReference type="NCBI Taxonomy" id="2713419"/>
    <lineage>
        <taxon>Bacteria</taxon>
        <taxon>Bacillati</taxon>
        <taxon>Actinomycetota</taxon>
        <taxon>Coriobacteriia</taxon>
        <taxon>Coriobacteriales</taxon>
        <taxon>Coriobacteriaceae</taxon>
        <taxon>Collinsella</taxon>
    </lineage>
</organism>
<keyword evidence="1 3" id="KW-0732">Signal</keyword>
<protein>
    <submittedName>
        <fullName evidence="5">Amino acid ABC transporter substrate-binding protein</fullName>
    </submittedName>
</protein>
<sequence>MLRVRKTTLAATMTLALMAALGLGGCSLFTPSLSEDTQSVVAKTDIKSSALVTEGKLTVALDTSNAPQAMTNQDGSIAGYQADLGRSIAEHFGLDVVFVDATSAEDVLTSGKADIYLGATSSDASSKVEVMGDVLEDACAIFGKSDSGQLSVSASDLSSTTIGVQMSSASQDALSRAGINAQQKTYNNVNECFAALESDEVQYVACDMTAGSYLSRAYSDISFGGTIGSVSKFSVAALAKNSELTEKLGRVLDTICSDGTLDAIHTLWYGSTPLSLANTLVSGVVIDESDAGNNSDETQDDTTSDSADSQSTAAEEQPLTVDINDVNR</sequence>
<dbReference type="Gene3D" id="3.40.190.10">
    <property type="entry name" value="Periplasmic binding protein-like II"/>
    <property type="match status" value="2"/>
</dbReference>
<keyword evidence="6" id="KW-1185">Reference proteome</keyword>
<evidence type="ECO:0000259" key="4">
    <source>
        <dbReference type="SMART" id="SM00062"/>
    </source>
</evidence>
<name>A0A7X9UD45_9ACTN</name>
<proteinExistence type="predicted"/>
<dbReference type="SUPFAM" id="SSF53850">
    <property type="entry name" value="Periplasmic binding protein-like II"/>
    <property type="match status" value="1"/>
</dbReference>
<reference evidence="5 6" key="1">
    <citation type="submission" date="2020-04" db="EMBL/GenBank/DDBJ databases">
        <title>Collinsella sp. KGMB02528 nov., an anaerobic actinobacterium isolated from human feces.</title>
        <authorList>
            <person name="Han K.-I."/>
            <person name="Eom M.K."/>
            <person name="Kim J.-S."/>
            <person name="Lee K.C."/>
            <person name="Suh M.K."/>
            <person name="Park S.-H."/>
            <person name="Lee J.H."/>
            <person name="Kang S.W."/>
            <person name="Park J.-E."/>
            <person name="Oh B.S."/>
            <person name="Yu S.Y."/>
            <person name="Choi S.-H."/>
            <person name="Lee D.H."/>
            <person name="Yoon H."/>
            <person name="Kim B.-Y."/>
            <person name="Lee J.H."/>
            <person name="Lee J.-S."/>
        </authorList>
    </citation>
    <scope>NUCLEOTIDE SEQUENCE [LARGE SCALE GENOMIC DNA]</scope>
    <source>
        <strain evidence="5 6">KGMB02528</strain>
    </source>
</reference>
<dbReference type="AlphaFoldDB" id="A0A7X9UD45"/>
<feature type="compositionally biased region" description="Low complexity" evidence="2">
    <location>
        <begin position="304"/>
        <end position="317"/>
    </location>
</feature>
<dbReference type="RefSeq" id="WP_169277875.1">
    <property type="nucleotide sequence ID" value="NZ_JABBCP010000007.1"/>
</dbReference>
<feature type="chain" id="PRO_5039675116" evidence="3">
    <location>
        <begin position="20"/>
        <end position="328"/>
    </location>
</feature>
<comment type="caution">
    <text evidence="5">The sequence shown here is derived from an EMBL/GenBank/DDBJ whole genome shotgun (WGS) entry which is preliminary data.</text>
</comment>
<evidence type="ECO:0000256" key="1">
    <source>
        <dbReference type="ARBA" id="ARBA00022729"/>
    </source>
</evidence>
<dbReference type="Proteomes" id="UP000546970">
    <property type="component" value="Unassembled WGS sequence"/>
</dbReference>
<feature type="signal peptide" evidence="3">
    <location>
        <begin position="1"/>
        <end position="19"/>
    </location>
</feature>
<evidence type="ECO:0000256" key="3">
    <source>
        <dbReference type="SAM" id="SignalP"/>
    </source>
</evidence>
<evidence type="ECO:0000313" key="5">
    <source>
        <dbReference type="EMBL" id="NMF56316.1"/>
    </source>
</evidence>
<dbReference type="PANTHER" id="PTHR35936">
    <property type="entry name" value="MEMBRANE-BOUND LYTIC MUREIN TRANSGLYCOSYLASE F"/>
    <property type="match status" value="1"/>
</dbReference>
<dbReference type="SMART" id="SM00062">
    <property type="entry name" value="PBPb"/>
    <property type="match status" value="1"/>
</dbReference>